<protein>
    <submittedName>
        <fullName evidence="3">Uncharacterized protein</fullName>
    </submittedName>
</protein>
<feature type="region of interest" description="Disordered" evidence="1">
    <location>
        <begin position="204"/>
        <end position="228"/>
    </location>
</feature>
<evidence type="ECO:0000313" key="4">
    <source>
        <dbReference type="Proteomes" id="UP000654075"/>
    </source>
</evidence>
<evidence type="ECO:0000256" key="1">
    <source>
        <dbReference type="SAM" id="MobiDB-lite"/>
    </source>
</evidence>
<feature type="chain" id="PRO_5032835176" evidence="2">
    <location>
        <begin position="22"/>
        <end position="448"/>
    </location>
</feature>
<evidence type="ECO:0000256" key="2">
    <source>
        <dbReference type="SAM" id="SignalP"/>
    </source>
</evidence>
<gene>
    <name evidence="3" type="ORF">PGLA1383_LOCUS28530</name>
</gene>
<sequence length="448" mass="49580">MLGQLALALSGLFGVPPTCSSFHQAVTKVQDMLEALPRCRQDFTALVNAIDVYLASNMQPDAASDVCKELEAYMRVRFVRCSAKELRYTQKAISSAFGRHGPHDGSPLEETIRELQSHPELLSTCEDFVLEGSYLYGNIRVINNRRTYCVKQSLPDELVWVRLFPLAYLHENNLRTREKHVFMDKFLHAMQDGIGDGKHVTVRGQRPLQSRHSSLARDSRSMSRFQPGSAPNIGPAAVLPEADHGLALQQPGRASMHVSIQGPSVRPSQVSDRPRNAQFAKAETPTESSRGVQDVQAQRMLQNQYHEALMRAEMRRSLTLQHQEVMLSEVLPPSRPCCPQPNVYIPRAHSGLTGSTGAAPTTLLAAVTRVVSGALEGRATSDWDAVEFAEDGRQQELGYLRLSCGDKLFVCTGPVGGHCENSSQEYYFGISFTGSGWFPTRCFQAMSS</sequence>
<proteinExistence type="predicted"/>
<keyword evidence="2" id="KW-0732">Signal</keyword>
<dbReference type="AlphaFoldDB" id="A0A813FE08"/>
<feature type="signal peptide" evidence="2">
    <location>
        <begin position="1"/>
        <end position="21"/>
    </location>
</feature>
<organism evidence="3 4">
    <name type="scientific">Polarella glacialis</name>
    <name type="common">Dinoflagellate</name>
    <dbReference type="NCBI Taxonomy" id="89957"/>
    <lineage>
        <taxon>Eukaryota</taxon>
        <taxon>Sar</taxon>
        <taxon>Alveolata</taxon>
        <taxon>Dinophyceae</taxon>
        <taxon>Suessiales</taxon>
        <taxon>Suessiaceae</taxon>
        <taxon>Polarella</taxon>
    </lineage>
</organism>
<dbReference type="Proteomes" id="UP000654075">
    <property type="component" value="Unassembled WGS sequence"/>
</dbReference>
<evidence type="ECO:0000313" key="3">
    <source>
        <dbReference type="EMBL" id="CAE8610718.1"/>
    </source>
</evidence>
<keyword evidence="4" id="KW-1185">Reference proteome</keyword>
<comment type="caution">
    <text evidence="3">The sequence shown here is derived from an EMBL/GenBank/DDBJ whole genome shotgun (WGS) entry which is preliminary data.</text>
</comment>
<feature type="region of interest" description="Disordered" evidence="1">
    <location>
        <begin position="253"/>
        <end position="293"/>
    </location>
</feature>
<dbReference type="EMBL" id="CAJNNV010024822">
    <property type="protein sequence ID" value="CAE8610718.1"/>
    <property type="molecule type" value="Genomic_DNA"/>
</dbReference>
<accession>A0A813FE08</accession>
<name>A0A813FE08_POLGL</name>
<reference evidence="3" key="1">
    <citation type="submission" date="2021-02" db="EMBL/GenBank/DDBJ databases">
        <authorList>
            <person name="Dougan E. K."/>
            <person name="Rhodes N."/>
            <person name="Thang M."/>
            <person name="Chan C."/>
        </authorList>
    </citation>
    <scope>NUCLEOTIDE SEQUENCE</scope>
</reference>